<organism evidence="1 2">
    <name type="scientific">Leptospira mayottensis 200901122</name>
    <dbReference type="NCBI Taxonomy" id="1193010"/>
    <lineage>
        <taxon>Bacteria</taxon>
        <taxon>Pseudomonadati</taxon>
        <taxon>Spirochaetota</taxon>
        <taxon>Spirochaetia</taxon>
        <taxon>Leptospirales</taxon>
        <taxon>Leptospiraceae</taxon>
        <taxon>Leptospira</taxon>
    </lineage>
</organism>
<gene>
    <name evidence="1" type="ORF">LEP1GSC125_3396</name>
</gene>
<protein>
    <submittedName>
        <fullName evidence="1">Uncharacterized protein</fullName>
    </submittedName>
</protein>
<sequence>MSNNGVAQYIQAQEKELEEKQKKADELLSHMNLLVTNNNDLAALQTLLQGSSQAINLAANSAVSKYLDDYAKKLQKDNEERSNQLQKTLLEALTNGDEYKYLREAGYGFRVDGEGISAYRQIYSGEIEIDGSAMKSTSYSPDLEYQYIRMETKFNPGNLSVDMMNPNATRFNAEMVLGVKNYIDNLQKNVEQMFAQFSNKTNEIKEEYAQNEEIEDYQKNCMKRVKKTT</sequence>
<dbReference type="AlphaFoldDB" id="A0AA87SW88"/>
<evidence type="ECO:0000313" key="2">
    <source>
        <dbReference type="Proteomes" id="UP000001343"/>
    </source>
</evidence>
<name>A0AA87SW88_9LEPT</name>
<reference evidence="1 2" key="1">
    <citation type="journal article" date="2014" name="Int. J. Syst. Evol. Microbiol.">
        <title>Leptospira mayottensis sp. nov., a pathogenic species of the genus Leptospira isolated from humans.</title>
        <authorList>
            <person name="Bourhy P."/>
            <person name="Collet L."/>
            <person name="Brisse S."/>
            <person name="Picardeau M."/>
        </authorList>
    </citation>
    <scope>NUCLEOTIDE SEQUENCE [LARGE SCALE GENOMIC DNA]</scope>
    <source>
        <strain evidence="1 2">200901122</strain>
    </source>
</reference>
<evidence type="ECO:0000313" key="1">
    <source>
        <dbReference type="EMBL" id="EKR99658.1"/>
    </source>
</evidence>
<comment type="caution">
    <text evidence="1">The sequence shown here is derived from an EMBL/GenBank/DDBJ whole genome shotgun (WGS) entry which is preliminary data.</text>
</comment>
<proteinExistence type="predicted"/>
<dbReference type="EMBL" id="AKWM02000048">
    <property type="protein sequence ID" value="EKR99658.1"/>
    <property type="molecule type" value="Genomic_DNA"/>
</dbReference>
<dbReference type="Proteomes" id="UP000001343">
    <property type="component" value="Unassembled WGS sequence"/>
</dbReference>
<accession>A0AA87SW88</accession>